<evidence type="ECO:0000313" key="2">
    <source>
        <dbReference type="Proteomes" id="UP000011615"/>
    </source>
</evidence>
<evidence type="ECO:0000313" key="1">
    <source>
        <dbReference type="EMBL" id="ELZ21974.1"/>
    </source>
</evidence>
<reference evidence="1 2" key="1">
    <citation type="journal article" date="2014" name="PLoS Genet.">
        <title>Phylogenetically driven sequencing of extremely halophilic archaea reveals strategies for static and dynamic osmo-response.</title>
        <authorList>
            <person name="Becker E.A."/>
            <person name="Seitzer P.M."/>
            <person name="Tritt A."/>
            <person name="Larsen D."/>
            <person name="Krusor M."/>
            <person name="Yao A.I."/>
            <person name="Wu D."/>
            <person name="Madern D."/>
            <person name="Eisen J.A."/>
            <person name="Darling A.E."/>
            <person name="Facciotti M.T."/>
        </authorList>
    </citation>
    <scope>NUCLEOTIDE SEQUENCE [LARGE SCALE GENOMIC DNA]</scope>
    <source>
        <strain evidence="1 2">JCM 13563</strain>
    </source>
</reference>
<comment type="caution">
    <text evidence="1">The sequence shown here is derived from an EMBL/GenBank/DDBJ whole genome shotgun (WGS) entry which is preliminary data.</text>
</comment>
<dbReference type="OrthoDB" id="316855at2157"/>
<organism evidence="1 2">
    <name type="scientific">Natrinema limicola JCM 13563</name>
    <dbReference type="NCBI Taxonomy" id="1230457"/>
    <lineage>
        <taxon>Archaea</taxon>
        <taxon>Methanobacteriati</taxon>
        <taxon>Methanobacteriota</taxon>
        <taxon>Stenosarchaea group</taxon>
        <taxon>Halobacteria</taxon>
        <taxon>Halobacteriales</taxon>
        <taxon>Natrialbaceae</taxon>
        <taxon>Natrinema</taxon>
    </lineage>
</organism>
<dbReference type="eggNOG" id="arCOG06319">
    <property type="taxonomic scope" value="Archaea"/>
</dbReference>
<accession>M0CJB9</accession>
<dbReference type="PATRIC" id="fig|1230457.4.peg.1216"/>
<dbReference type="RefSeq" id="WP_008010914.1">
    <property type="nucleotide sequence ID" value="NZ_AOIT01000029.1"/>
</dbReference>
<dbReference type="EMBL" id="AOIT01000029">
    <property type="protein sequence ID" value="ELZ21974.1"/>
    <property type="molecule type" value="Genomic_DNA"/>
</dbReference>
<proteinExistence type="predicted"/>
<sequence length="102" mass="11397">MLLTDGRDVVSAIVTIEALEAAERGIDETTSALVAWCAKHGVDVDDRQEARVMLRLQDVENVEARLKEAYLLWTDAGKDPARFRSAQVDLGERGKSAAWRWL</sequence>
<name>M0CJB9_9EURY</name>
<gene>
    <name evidence="1" type="ORF">C476_06067</name>
</gene>
<dbReference type="Proteomes" id="UP000011615">
    <property type="component" value="Unassembled WGS sequence"/>
</dbReference>
<dbReference type="AlphaFoldDB" id="M0CJB9"/>
<keyword evidence="2" id="KW-1185">Reference proteome</keyword>
<dbReference type="STRING" id="1230457.C476_06067"/>
<protein>
    <submittedName>
        <fullName evidence="1">Uncharacterized protein</fullName>
    </submittedName>
</protein>